<protein>
    <submittedName>
        <fullName evidence="1">Uncharacterized protein</fullName>
    </submittedName>
</protein>
<comment type="caution">
    <text evidence="1">The sequence shown here is derived from an EMBL/GenBank/DDBJ whole genome shotgun (WGS) entry which is preliminary data.</text>
</comment>
<proteinExistence type="predicted"/>
<sequence length="66" mass="8119">MEEWKERMETEWKQGDEMRVRYEKGERKVDAKEKKSETRQYEWSRVERRYAFVCADVCSCDASMLT</sequence>
<keyword evidence="2" id="KW-1185">Reference proteome</keyword>
<dbReference type="Proteomes" id="UP000708208">
    <property type="component" value="Unassembled WGS sequence"/>
</dbReference>
<evidence type="ECO:0000313" key="2">
    <source>
        <dbReference type="Proteomes" id="UP000708208"/>
    </source>
</evidence>
<gene>
    <name evidence="1" type="ORF">AFUS01_LOCUS46335</name>
</gene>
<accession>A0A8J2LV78</accession>
<dbReference type="AlphaFoldDB" id="A0A8J2LV78"/>
<organism evidence="1 2">
    <name type="scientific">Allacma fusca</name>
    <dbReference type="NCBI Taxonomy" id="39272"/>
    <lineage>
        <taxon>Eukaryota</taxon>
        <taxon>Metazoa</taxon>
        <taxon>Ecdysozoa</taxon>
        <taxon>Arthropoda</taxon>
        <taxon>Hexapoda</taxon>
        <taxon>Collembola</taxon>
        <taxon>Symphypleona</taxon>
        <taxon>Sminthuridae</taxon>
        <taxon>Allacma</taxon>
    </lineage>
</organism>
<evidence type="ECO:0000313" key="1">
    <source>
        <dbReference type="EMBL" id="CAG7837187.1"/>
    </source>
</evidence>
<name>A0A8J2LV78_9HEXA</name>
<reference evidence="1" key="1">
    <citation type="submission" date="2021-06" db="EMBL/GenBank/DDBJ databases">
        <authorList>
            <person name="Hodson N. C."/>
            <person name="Mongue J. A."/>
            <person name="Jaron S. K."/>
        </authorList>
    </citation>
    <scope>NUCLEOTIDE SEQUENCE</scope>
</reference>
<dbReference type="EMBL" id="CAJVCH010571314">
    <property type="protein sequence ID" value="CAG7837187.1"/>
    <property type="molecule type" value="Genomic_DNA"/>
</dbReference>